<keyword evidence="4" id="KW-1185">Reference proteome</keyword>
<dbReference type="InterPro" id="IPR019734">
    <property type="entry name" value="TPR_rpt"/>
</dbReference>
<feature type="repeat" description="TPR" evidence="1">
    <location>
        <begin position="166"/>
        <end position="199"/>
    </location>
</feature>
<dbReference type="SMART" id="SM00028">
    <property type="entry name" value="TPR"/>
    <property type="match status" value="11"/>
</dbReference>
<comment type="caution">
    <text evidence="3">The sequence shown here is derived from an EMBL/GenBank/DDBJ whole genome shotgun (WGS) entry which is preliminary data.</text>
</comment>
<name>A0A8J7BZ72_9CYAN</name>
<feature type="repeat" description="TPR" evidence="1">
    <location>
        <begin position="246"/>
        <end position="279"/>
    </location>
</feature>
<dbReference type="RefSeq" id="WP_190833407.1">
    <property type="nucleotide sequence ID" value="NZ_CAWPPI010000076.1"/>
</dbReference>
<evidence type="ECO:0000256" key="1">
    <source>
        <dbReference type="PROSITE-ProRule" id="PRU00339"/>
    </source>
</evidence>
<evidence type="ECO:0000259" key="2">
    <source>
        <dbReference type="Pfam" id="PF12770"/>
    </source>
</evidence>
<dbReference type="Pfam" id="PF12770">
    <property type="entry name" value="CHAT"/>
    <property type="match status" value="1"/>
</dbReference>
<feature type="repeat" description="TPR" evidence="1">
    <location>
        <begin position="366"/>
        <end position="399"/>
    </location>
</feature>
<dbReference type="PANTHER" id="PTHR10098:SF108">
    <property type="entry name" value="TETRATRICOPEPTIDE REPEAT PROTEIN 28"/>
    <property type="match status" value="1"/>
</dbReference>
<gene>
    <name evidence="3" type="ORF">ICL16_25170</name>
</gene>
<dbReference type="Pfam" id="PF13424">
    <property type="entry name" value="TPR_12"/>
    <property type="match status" value="5"/>
</dbReference>
<evidence type="ECO:0000313" key="4">
    <source>
        <dbReference type="Proteomes" id="UP000629098"/>
    </source>
</evidence>
<dbReference type="SUPFAM" id="SSF48452">
    <property type="entry name" value="TPR-like"/>
    <property type="match status" value="3"/>
</dbReference>
<dbReference type="PROSITE" id="PS50005">
    <property type="entry name" value="TPR"/>
    <property type="match status" value="5"/>
</dbReference>
<feature type="domain" description="CHAT" evidence="2">
    <location>
        <begin position="666"/>
        <end position="948"/>
    </location>
</feature>
<dbReference type="InterPro" id="IPR024983">
    <property type="entry name" value="CHAT_dom"/>
</dbReference>
<organism evidence="3 4">
    <name type="scientific">Iningainema tapete BLCC-T55</name>
    <dbReference type="NCBI Taxonomy" id="2748662"/>
    <lineage>
        <taxon>Bacteria</taxon>
        <taxon>Bacillati</taxon>
        <taxon>Cyanobacteriota</taxon>
        <taxon>Cyanophyceae</taxon>
        <taxon>Nostocales</taxon>
        <taxon>Scytonemataceae</taxon>
        <taxon>Iningainema tapete</taxon>
    </lineage>
</organism>
<dbReference type="Gene3D" id="1.25.40.10">
    <property type="entry name" value="Tetratricopeptide repeat domain"/>
    <property type="match status" value="3"/>
</dbReference>
<feature type="repeat" description="TPR" evidence="1">
    <location>
        <begin position="126"/>
        <end position="159"/>
    </location>
</feature>
<proteinExistence type="predicted"/>
<reference evidence="3" key="1">
    <citation type="submission" date="2020-09" db="EMBL/GenBank/DDBJ databases">
        <title>Iningainema tapete sp. nov. (Scytonemataceae, Cyanobacteria) from greenhouses in central Florida (USA) produces two types of nodularin with biosynthetic potential for microcystin-LR and anabaenopeptins.</title>
        <authorList>
            <person name="Berthold D.E."/>
            <person name="Lefler F.W."/>
            <person name="Huang I.-S."/>
            <person name="Abdulla H."/>
            <person name="Zimba P.V."/>
            <person name="Laughinghouse H.D. IV."/>
        </authorList>
    </citation>
    <scope>NUCLEOTIDE SEQUENCE</scope>
    <source>
        <strain evidence="3">BLCCT55</strain>
    </source>
</reference>
<keyword evidence="1" id="KW-0802">TPR repeat</keyword>
<dbReference type="InterPro" id="IPR011990">
    <property type="entry name" value="TPR-like_helical_dom_sf"/>
</dbReference>
<protein>
    <submittedName>
        <fullName evidence="3">CHAT domain-containing protein</fullName>
    </submittedName>
</protein>
<sequence length="950" mass="105447">MVLKRLFLIASGTLLISVSQPFWLNPITYRESTLMAQTASERTAQAYKLFQQGKQLFNNAKFEAAIQSFEQALIIFRENKERYNEGVTLNNLGLGYLNLGKYPMAIKYFQQSLTIDRENNERYDEGVTLNNLGLGYLNLGEFPMAIKYFQQSLVIAREIKDPKSEAKALGNLGLVFIYLGDYAKAIEYLQQQLVIARKIKDSESEGKALGNLGLVYLNRADYAKAIEYSQQWLAIAIEIKDRQGEGLALANIGNAYSYKGDYAGAIKYFQQSLAIVREIRDRQNEAKVLGSLGTAYVYLGNYADGIPLLQQQQEIATEITDRQSIITAWGNFSIALLKMGDYAGAIKFSEQLLALAREIKNPPIEVKALGNLGAAYIHLGKYTKAIEYLEQQLRVARSIKEYQSEGKALGNLGIAYLFLENYPKATEYLKQWLAIARKSEDRHSEAITLNALGITLYKSGNLPAAEKTLIDGIKALESLRRGLDDRNKISVFEQVNLIYSTLQQILIAQNKTDPALEVAERGRARVFVELLASRLSATDISKTSIDSPSIAKIQQIAKAQNATIVQYSITSDLFKIAGKQQRKQSELYIWVIKPTGEVTFRKADLKPLWQKQNTSLLDLVFATRESMGIDDSSVSGRDVSRSLDEYNRSIISQKVFDTDELDQSKNLQQLHQLLIAPIANLLPTDPNQRVIFVPQDELFLVPFPALQDKQGKYLIEKHTILTSPSIQVLELTRQQQSKVKQASTKDAIVVGNPTMPSIPLKTGEKPQQLRDLPGAKQEAEAIATLLNTLALTGKAATKAAVLARLPQAKIIHLATHGLFDDFQGLQSAVALAPSGGDNGLLTADEIFNQKLNADLVVLSACNTGRGRITGDGVIGLSRSLISAGTPSVIVSLWSVPDAPTAELMTEFYTNMLQRRLDKAQALRNAMLKLKDKHPQEPKKWAAFTLIGEAE</sequence>
<accession>A0A8J7BZ72</accession>
<dbReference type="PANTHER" id="PTHR10098">
    <property type="entry name" value="RAPSYN-RELATED"/>
    <property type="match status" value="1"/>
</dbReference>
<dbReference type="AlphaFoldDB" id="A0A8J7BZ72"/>
<dbReference type="Proteomes" id="UP000629098">
    <property type="component" value="Unassembled WGS sequence"/>
</dbReference>
<feature type="repeat" description="TPR" evidence="1">
    <location>
        <begin position="86"/>
        <end position="119"/>
    </location>
</feature>
<dbReference type="EMBL" id="JACXAE010000076">
    <property type="protein sequence ID" value="MBD2775263.1"/>
    <property type="molecule type" value="Genomic_DNA"/>
</dbReference>
<evidence type="ECO:0000313" key="3">
    <source>
        <dbReference type="EMBL" id="MBD2775263.1"/>
    </source>
</evidence>